<dbReference type="Gene3D" id="1.20.950.20">
    <property type="entry name" value="Transmembrane di-heme cytochromes, Chain C"/>
    <property type="match status" value="1"/>
</dbReference>
<evidence type="ECO:0000256" key="9">
    <source>
        <dbReference type="ARBA" id="ARBA00022982"/>
    </source>
</evidence>
<comment type="cofactor">
    <cofactor evidence="1">
        <name>Mo-bis(molybdopterin guanine dinucleotide)</name>
        <dbReference type="ChEBI" id="CHEBI:60539"/>
    </cofactor>
</comment>
<evidence type="ECO:0000256" key="2">
    <source>
        <dbReference type="ARBA" id="ARBA00001970"/>
    </source>
</evidence>
<keyword evidence="7 21" id="KW-0812">Transmembrane</keyword>
<comment type="caution">
    <text evidence="23">The sequence shown here is derived from an EMBL/GenBank/DDBJ whole genome shotgun (WGS) entry which is preliminary data.</text>
</comment>
<gene>
    <name evidence="23" type="ORF">FHU29_001628</name>
</gene>
<accession>A0A839RM12</accession>
<dbReference type="NCBIfam" id="TIGR00351">
    <property type="entry name" value="narI"/>
    <property type="match status" value="1"/>
</dbReference>
<evidence type="ECO:0000256" key="5">
    <source>
        <dbReference type="ARBA" id="ARBA00022475"/>
    </source>
</evidence>
<feature type="binding site" description="axial binding residue" evidence="20">
    <location>
        <position position="185"/>
    </location>
    <ligand>
        <name>heme b</name>
        <dbReference type="ChEBI" id="CHEBI:60344"/>
        <label>1</label>
    </ligand>
    <ligandPart>
        <name>Fe</name>
        <dbReference type="ChEBI" id="CHEBI:18248"/>
    </ligandPart>
</feature>
<dbReference type="EMBL" id="JACHWS010000001">
    <property type="protein sequence ID" value="MBB3037194.1"/>
    <property type="molecule type" value="Genomic_DNA"/>
</dbReference>
<evidence type="ECO:0000256" key="1">
    <source>
        <dbReference type="ARBA" id="ARBA00001942"/>
    </source>
</evidence>
<dbReference type="Proteomes" id="UP000567922">
    <property type="component" value="Unassembled WGS sequence"/>
</dbReference>
<dbReference type="GO" id="GO:0005886">
    <property type="term" value="C:plasma membrane"/>
    <property type="evidence" value="ECO:0007669"/>
    <property type="project" value="UniProtKB-SubCell"/>
</dbReference>
<dbReference type="PANTHER" id="PTHR30598:SF3">
    <property type="entry name" value="RESPIRATORY NITRATE REDUCTASE 1 GAMMA CHAIN"/>
    <property type="match status" value="1"/>
</dbReference>
<keyword evidence="5" id="KW-1003">Cell membrane</keyword>
<comment type="similarity">
    <text evidence="16">In the central section; belongs to the NarJ/NarW family.</text>
</comment>
<reference evidence="23 24" key="1">
    <citation type="submission" date="2020-08" db="EMBL/GenBank/DDBJ databases">
        <title>Sequencing the genomes of 1000 actinobacteria strains.</title>
        <authorList>
            <person name="Klenk H.-P."/>
        </authorList>
    </citation>
    <scope>NUCLEOTIDE SEQUENCE [LARGE SCALE GENOMIC DNA]</scope>
    <source>
        <strain evidence="23 24">DSM 45258</strain>
    </source>
</reference>
<name>A0A839RM12_9ACTN</name>
<comment type="function">
    <text evidence="15">Does not seem to have nitrate reductase activity.</text>
</comment>
<evidence type="ECO:0000256" key="15">
    <source>
        <dbReference type="ARBA" id="ARBA00056200"/>
    </source>
</evidence>
<evidence type="ECO:0000256" key="17">
    <source>
        <dbReference type="ARBA" id="ARBA00061196"/>
    </source>
</evidence>
<feature type="transmembrane region" description="Helical" evidence="21">
    <location>
        <begin position="84"/>
        <end position="105"/>
    </location>
</feature>
<dbReference type="InterPro" id="IPR023234">
    <property type="entry name" value="NarG-like_domain"/>
</dbReference>
<dbReference type="GO" id="GO:0020037">
    <property type="term" value="F:heme binding"/>
    <property type="evidence" value="ECO:0007669"/>
    <property type="project" value="TreeGrafter"/>
</dbReference>
<evidence type="ECO:0000256" key="13">
    <source>
        <dbReference type="ARBA" id="ARBA00023063"/>
    </source>
</evidence>
<feature type="transmembrane region" description="Helical" evidence="21">
    <location>
        <begin position="44"/>
        <end position="64"/>
    </location>
</feature>
<keyword evidence="4" id="KW-0813">Transport</keyword>
<evidence type="ECO:0000259" key="22">
    <source>
        <dbReference type="Pfam" id="PF02665"/>
    </source>
</evidence>
<keyword evidence="10 21" id="KW-1133">Transmembrane helix</keyword>
<evidence type="ECO:0000313" key="24">
    <source>
        <dbReference type="Proteomes" id="UP000567922"/>
    </source>
</evidence>
<dbReference type="InterPro" id="IPR003816">
    <property type="entry name" value="Nitrate_red_gam"/>
</dbReference>
<evidence type="ECO:0000256" key="18">
    <source>
        <dbReference type="ARBA" id="ARBA00061480"/>
    </source>
</evidence>
<dbReference type="SUPFAM" id="SSF103501">
    <property type="entry name" value="Respiratory nitrate reductase 1 gamma chain"/>
    <property type="match status" value="1"/>
</dbReference>
<organism evidence="23 24">
    <name type="scientific">Hoyosella altamirensis</name>
    <dbReference type="NCBI Taxonomy" id="616997"/>
    <lineage>
        <taxon>Bacteria</taxon>
        <taxon>Bacillati</taxon>
        <taxon>Actinomycetota</taxon>
        <taxon>Actinomycetes</taxon>
        <taxon>Mycobacteriales</taxon>
        <taxon>Hoyosellaceae</taxon>
        <taxon>Hoyosella</taxon>
    </lineage>
</organism>
<dbReference type="InterPro" id="IPR036197">
    <property type="entry name" value="NarG-like_sf"/>
</dbReference>
<keyword evidence="12 20" id="KW-0408">Iron</keyword>
<keyword evidence="9" id="KW-0249">Electron transport</keyword>
<comment type="similarity">
    <text evidence="18">In the N-terminal section; belongs to the nitrate reductase alpha subunit family.</text>
</comment>
<dbReference type="GO" id="GO:0008940">
    <property type="term" value="F:nitrate reductase activity"/>
    <property type="evidence" value="ECO:0007669"/>
    <property type="project" value="InterPro"/>
</dbReference>
<keyword evidence="24" id="KW-1185">Reference proteome</keyword>
<dbReference type="GO" id="GO:0042128">
    <property type="term" value="P:nitrate assimilation"/>
    <property type="evidence" value="ECO:0007669"/>
    <property type="project" value="UniProtKB-KW"/>
</dbReference>
<dbReference type="FunFam" id="1.20.950.20:FF:000001">
    <property type="entry name" value="Respiratory nitrate reductase subunit gamma"/>
    <property type="match status" value="1"/>
</dbReference>
<dbReference type="GO" id="GO:0009055">
    <property type="term" value="F:electron transfer activity"/>
    <property type="evidence" value="ECO:0007669"/>
    <property type="project" value="TreeGrafter"/>
</dbReference>
<comment type="cofactor">
    <cofactor evidence="2">
        <name>heme b</name>
        <dbReference type="ChEBI" id="CHEBI:60344"/>
    </cofactor>
</comment>
<dbReference type="GO" id="GO:0019645">
    <property type="term" value="P:anaerobic electron transport chain"/>
    <property type="evidence" value="ECO:0007669"/>
    <property type="project" value="TreeGrafter"/>
</dbReference>
<dbReference type="RefSeq" id="WP_064438950.1">
    <property type="nucleotide sequence ID" value="NZ_BDDI01000002.1"/>
</dbReference>
<keyword evidence="13" id="KW-0534">Nitrate assimilation</keyword>
<evidence type="ECO:0000256" key="14">
    <source>
        <dbReference type="ARBA" id="ARBA00023136"/>
    </source>
</evidence>
<comment type="subcellular location">
    <subcellularLocation>
        <location evidence="3">Cell membrane</location>
        <topology evidence="3">Multi-pass membrane protein</topology>
    </subcellularLocation>
</comment>
<evidence type="ECO:0000256" key="7">
    <source>
        <dbReference type="ARBA" id="ARBA00022692"/>
    </source>
</evidence>
<dbReference type="Pfam" id="PF02665">
    <property type="entry name" value="Nitrate_red_gam"/>
    <property type="match status" value="1"/>
</dbReference>
<feature type="binding site" description="axial binding residue" evidence="20">
    <location>
        <position position="203"/>
    </location>
    <ligand>
        <name>heme b</name>
        <dbReference type="ChEBI" id="CHEBI:60344"/>
        <label>1</label>
    </ligand>
    <ligandPart>
        <name>Fe</name>
        <dbReference type="ChEBI" id="CHEBI:18248"/>
    </ligandPart>
</feature>
<evidence type="ECO:0000256" key="10">
    <source>
        <dbReference type="ARBA" id="ARBA00022989"/>
    </source>
</evidence>
<dbReference type="GO" id="GO:0046872">
    <property type="term" value="F:metal ion binding"/>
    <property type="evidence" value="ECO:0007669"/>
    <property type="project" value="UniProtKB-KW"/>
</dbReference>
<feature type="binding site" description="axial binding residue" evidence="20">
    <location>
        <position position="63"/>
    </location>
    <ligand>
        <name>heme b</name>
        <dbReference type="ChEBI" id="CHEBI:60344"/>
        <label>1</label>
    </ligand>
    <ligandPart>
        <name>Fe</name>
        <dbReference type="ChEBI" id="CHEBI:18248"/>
    </ligandPart>
</feature>
<feature type="transmembrane region" description="Helical" evidence="21">
    <location>
        <begin position="125"/>
        <end position="144"/>
    </location>
</feature>
<comment type="similarity">
    <text evidence="17">In the C-terminal section; belongs to the nitrate reductase gamma subunit family.</text>
</comment>
<protein>
    <recommendedName>
        <fullName evidence="19">Nitrate reductase-like protein NarX</fullName>
    </recommendedName>
</protein>
<evidence type="ECO:0000256" key="3">
    <source>
        <dbReference type="ARBA" id="ARBA00004651"/>
    </source>
</evidence>
<evidence type="ECO:0000256" key="16">
    <source>
        <dbReference type="ARBA" id="ARBA00061095"/>
    </source>
</evidence>
<proteinExistence type="inferred from homology"/>
<evidence type="ECO:0000256" key="12">
    <source>
        <dbReference type="ARBA" id="ARBA00023004"/>
    </source>
</evidence>
<keyword evidence="11 23" id="KW-0560">Oxidoreductase</keyword>
<dbReference type="InterPro" id="IPR051936">
    <property type="entry name" value="Heme-iron_electron_transfer"/>
</dbReference>
<evidence type="ECO:0000256" key="21">
    <source>
        <dbReference type="SAM" id="Phobius"/>
    </source>
</evidence>
<feature type="transmembrane region" description="Helical" evidence="21">
    <location>
        <begin position="174"/>
        <end position="196"/>
    </location>
</feature>
<feature type="binding site" description="axial binding residue" evidence="20">
    <location>
        <position position="53"/>
    </location>
    <ligand>
        <name>heme b</name>
        <dbReference type="ChEBI" id="CHEBI:60344"/>
        <label>1</label>
    </ligand>
    <ligandPart>
        <name>Fe</name>
        <dbReference type="ChEBI" id="CHEBI:18248"/>
    </ligandPart>
</feature>
<evidence type="ECO:0000256" key="8">
    <source>
        <dbReference type="ARBA" id="ARBA00022723"/>
    </source>
</evidence>
<evidence type="ECO:0000256" key="4">
    <source>
        <dbReference type="ARBA" id="ARBA00022448"/>
    </source>
</evidence>
<keyword evidence="8" id="KW-0479">Metal-binding</keyword>
<evidence type="ECO:0000256" key="19">
    <source>
        <dbReference type="ARBA" id="ARBA00071287"/>
    </source>
</evidence>
<dbReference type="OrthoDB" id="9788113at2"/>
<keyword evidence="6 20" id="KW-0349">Heme</keyword>
<evidence type="ECO:0000313" key="23">
    <source>
        <dbReference type="EMBL" id="MBB3037194.1"/>
    </source>
</evidence>
<dbReference type="GO" id="GO:0009325">
    <property type="term" value="C:nitrate reductase complex"/>
    <property type="evidence" value="ECO:0007669"/>
    <property type="project" value="InterPro"/>
</dbReference>
<keyword evidence="14 21" id="KW-0472">Membrane</keyword>
<dbReference type="PANTHER" id="PTHR30598">
    <property type="entry name" value="NITRATE REDUCTASE PRIVATE CHAPERONE, REDOX ENZYME MATURATION PROTEIN REMP FAMILY"/>
    <property type="match status" value="1"/>
</dbReference>
<evidence type="ECO:0000256" key="20">
    <source>
        <dbReference type="PIRSR" id="PIRSR603816-1"/>
    </source>
</evidence>
<evidence type="ECO:0000256" key="6">
    <source>
        <dbReference type="ARBA" id="ARBA00022617"/>
    </source>
</evidence>
<evidence type="ECO:0000256" key="11">
    <source>
        <dbReference type="ARBA" id="ARBA00023002"/>
    </source>
</evidence>
<feature type="transmembrane region" description="Helical" evidence="21">
    <location>
        <begin position="6"/>
        <end position="23"/>
    </location>
</feature>
<feature type="domain" description="NarG-like" evidence="22">
    <location>
        <begin position="2"/>
        <end position="222"/>
    </location>
</feature>
<sequence>MNTFLWLILPYVALTSFALGHVWRYRHDQFGWTTRSSQMYESRLLQIGSPLFHFGLLAVIAGHVGGLAVPKSWTQALGISDHAYHYLAVIPGTLAGIAVITGLVILLYRRITVSSVRKATTKGDVFMYAVFIFTVLTGMVNTVWENIVAGGYDYRETVSPWFRSVFMLSPNPDLMIGIPVSFQLHAIAALVLFTIWPYTRLVHVFSAPLGYLFRPYVVYRSKDVAKRGSSPYDRAWETANSRH</sequence>
<dbReference type="AlphaFoldDB" id="A0A839RM12"/>